<dbReference type="Proteomes" id="UP001055879">
    <property type="component" value="Linkage Group LG05"/>
</dbReference>
<evidence type="ECO:0000313" key="1">
    <source>
        <dbReference type="EMBL" id="KAI3728008.1"/>
    </source>
</evidence>
<name>A0ACB9C182_ARCLA</name>
<accession>A0ACB9C182</accession>
<sequence length="333" mass="37313">MDYGHNDSETRRSGSFSRISSTNSSLRRHSLNLVGAVHHEVDDDSDCRSASEAGDIGDIGHFIVEGVLTRYLLENLFGPEVVGATSDQSYMYVDLAPNMVGSFLMGWFGAVYKGDISKFSPEIAVGLTTGYLGSLTIFSGWNQKMLELSVDGNWVFSVLGFLLGLSLVASSFVFGVETAKGFKWTFNRTNLSSKFGFSEQYKSLVARLYNRTKWCMDQILFSTTQRTRLRKDREDEIWMPFGTLIANIVSACIMAAMATMKKAVNYEQTLWRCGNKHTVRFVCTVSTFIAEFGAMRESKHPWRAYVYALTTIIISFSLGTLIFSVPVWTKGWT</sequence>
<gene>
    <name evidence="1" type="ORF">L6452_16633</name>
</gene>
<comment type="caution">
    <text evidence="1">The sequence shown here is derived from an EMBL/GenBank/DDBJ whole genome shotgun (WGS) entry which is preliminary data.</text>
</comment>
<evidence type="ECO:0000313" key="2">
    <source>
        <dbReference type="Proteomes" id="UP001055879"/>
    </source>
</evidence>
<proteinExistence type="predicted"/>
<keyword evidence="2" id="KW-1185">Reference proteome</keyword>
<reference evidence="1 2" key="2">
    <citation type="journal article" date="2022" name="Mol. Ecol. Resour.">
        <title>The genomes of chicory, endive, great burdock and yacon provide insights into Asteraceae paleo-polyploidization history and plant inulin production.</title>
        <authorList>
            <person name="Fan W."/>
            <person name="Wang S."/>
            <person name="Wang H."/>
            <person name="Wang A."/>
            <person name="Jiang F."/>
            <person name="Liu H."/>
            <person name="Zhao H."/>
            <person name="Xu D."/>
            <person name="Zhang Y."/>
        </authorList>
    </citation>
    <scope>NUCLEOTIDE SEQUENCE [LARGE SCALE GENOMIC DNA]</scope>
    <source>
        <strain evidence="2">cv. Niubang</strain>
    </source>
</reference>
<organism evidence="1 2">
    <name type="scientific">Arctium lappa</name>
    <name type="common">Greater burdock</name>
    <name type="synonym">Lappa major</name>
    <dbReference type="NCBI Taxonomy" id="4217"/>
    <lineage>
        <taxon>Eukaryota</taxon>
        <taxon>Viridiplantae</taxon>
        <taxon>Streptophyta</taxon>
        <taxon>Embryophyta</taxon>
        <taxon>Tracheophyta</taxon>
        <taxon>Spermatophyta</taxon>
        <taxon>Magnoliopsida</taxon>
        <taxon>eudicotyledons</taxon>
        <taxon>Gunneridae</taxon>
        <taxon>Pentapetalae</taxon>
        <taxon>asterids</taxon>
        <taxon>campanulids</taxon>
        <taxon>Asterales</taxon>
        <taxon>Asteraceae</taxon>
        <taxon>Carduoideae</taxon>
        <taxon>Cardueae</taxon>
        <taxon>Arctiinae</taxon>
        <taxon>Arctium</taxon>
    </lineage>
</organism>
<reference evidence="2" key="1">
    <citation type="journal article" date="2022" name="Mol. Ecol. Resour.">
        <title>The genomes of chicory, endive, great burdock and yacon provide insights into Asteraceae palaeo-polyploidization history and plant inulin production.</title>
        <authorList>
            <person name="Fan W."/>
            <person name="Wang S."/>
            <person name="Wang H."/>
            <person name="Wang A."/>
            <person name="Jiang F."/>
            <person name="Liu H."/>
            <person name="Zhao H."/>
            <person name="Xu D."/>
            <person name="Zhang Y."/>
        </authorList>
    </citation>
    <scope>NUCLEOTIDE SEQUENCE [LARGE SCALE GENOMIC DNA]</scope>
    <source>
        <strain evidence="2">cv. Niubang</strain>
    </source>
</reference>
<dbReference type="EMBL" id="CM042051">
    <property type="protein sequence ID" value="KAI3728008.1"/>
    <property type="molecule type" value="Genomic_DNA"/>
</dbReference>
<protein>
    <submittedName>
        <fullName evidence="1">Uncharacterized protein</fullName>
    </submittedName>
</protein>